<dbReference type="SUPFAM" id="SSF49899">
    <property type="entry name" value="Concanavalin A-like lectins/glucanases"/>
    <property type="match status" value="1"/>
</dbReference>
<feature type="compositionally biased region" description="Polar residues" evidence="2">
    <location>
        <begin position="70"/>
        <end position="81"/>
    </location>
</feature>
<dbReference type="Proteomes" id="UP000246078">
    <property type="component" value="Unassembled WGS sequence"/>
</dbReference>
<dbReference type="CDD" id="cd15482">
    <property type="entry name" value="Sialidase_non-viral"/>
    <property type="match status" value="1"/>
</dbReference>
<name>A0A2V2X0W7_TRYCR</name>
<dbReference type="GO" id="GO:0009313">
    <property type="term" value="P:oligosaccharide catabolic process"/>
    <property type="evidence" value="ECO:0007669"/>
    <property type="project" value="TreeGrafter"/>
</dbReference>
<feature type="region of interest" description="Disordered" evidence="2">
    <location>
        <begin position="1"/>
        <end position="39"/>
    </location>
</feature>
<dbReference type="AlphaFoldDB" id="A0A2V2X0W7"/>
<evidence type="ECO:0000259" key="4">
    <source>
        <dbReference type="Pfam" id="PF22925"/>
    </source>
</evidence>
<reference evidence="5 6" key="1">
    <citation type="journal article" date="2018" name="Microb. Genom.">
        <title>Expanding an expanded genome: long-read sequencing of Trypanosoma cruzi.</title>
        <authorList>
            <person name="Berna L."/>
            <person name="Rodriguez M."/>
            <person name="Chiribao M.L."/>
            <person name="Parodi-Talice A."/>
            <person name="Pita S."/>
            <person name="Rijo G."/>
            <person name="Alvarez-Valin F."/>
            <person name="Robello C."/>
        </authorList>
    </citation>
    <scope>NUCLEOTIDE SEQUENCE [LARGE SCALE GENOMIC DNA]</scope>
    <source>
        <strain evidence="5 6">TCC</strain>
    </source>
</reference>
<dbReference type="Pfam" id="PF22925">
    <property type="entry name" value="TS_C"/>
    <property type="match status" value="1"/>
</dbReference>
<feature type="region of interest" description="Disordered" evidence="2">
    <location>
        <begin position="69"/>
        <end position="94"/>
    </location>
</feature>
<dbReference type="InterPro" id="IPR036278">
    <property type="entry name" value="Sialidase_sf"/>
</dbReference>
<proteinExistence type="predicted"/>
<sequence>MLSRVAAVKAPRTDYRRRVTGSSGRRREGRESEPQRPNMSRRVFDSTVLLFLVVMVCCGGAATAEVENNADASTPSGSTLTGAIAGEGSASGGVERPQQVDLFLPNQTQVVPKNGSESGVREAFAAPSLVSAGGVMVAFSESLFGYNVHGRGLIGIRPYEIVAGYITAAESWLSIVAEVNAGTWRAHTVFGSRNSNDRVCFLCRPTAVAKDNKVFLLVGIDTTGYESDVEMWVKNGWDIKLVEGVATHSKDGVQSTLVSWAEPKSLSQHIPNRTRDQLMGVVTAGGSGILLQNGTLVFPLMVNGENYPFSSITYSTDNGSTWVFPESISPVKCLDPRITEWETGQILMIVHCVDAQSVFESRDMGTTWTEAIGTLSGVWVNARSGVSQKESLRVDALITATIEGRKVMLYTQRGYTSRKNKANALYLWVTDNNRTFHVGPLFLEDNVNETLANALLYSDGALHLSRESIVGTRWGISLARLTKELNTIRSVLSTWAQLDASFSKSSTPTAGLVAVLSNTASDGTWVDDYRCVNASVTNAAKVHNGFKFTGPGSMATWPVNSRGDNSHYGFVNHDFTLVATVVIHQVPKEITPLLGASLGDGPGKKIIGLSYGMDKTWETVFDGTTTAQINTWEPGRKYEVALVLQGGNKGFVYVDGELVGSSEAIPTLETRGAEVTHFYFGGDEGDSDSNVTVTNVFLYNHPLNPTEMRAIKGRAPVSTRGPETQVEDGTERRHIPRIEGVRANAPAGSGLLQLLLLLGLWGFAAA</sequence>
<dbReference type="VEuPathDB" id="TriTrypDB:TcYC6_0128740"/>
<dbReference type="InterPro" id="IPR055239">
    <property type="entry name" value="TS_C"/>
</dbReference>
<evidence type="ECO:0000256" key="2">
    <source>
        <dbReference type="SAM" id="MobiDB-lite"/>
    </source>
</evidence>
<dbReference type="VEuPathDB" id="TriTrypDB:TCDM_09714"/>
<evidence type="ECO:0000256" key="1">
    <source>
        <dbReference type="ARBA" id="ARBA00022737"/>
    </source>
</evidence>
<dbReference type="SUPFAM" id="SSF50939">
    <property type="entry name" value="Sialidases"/>
    <property type="match status" value="1"/>
</dbReference>
<dbReference type="Pfam" id="PF13859">
    <property type="entry name" value="BNR_3"/>
    <property type="match status" value="1"/>
</dbReference>
<evidence type="ECO:0000313" key="6">
    <source>
        <dbReference type="Proteomes" id="UP000246078"/>
    </source>
</evidence>
<evidence type="ECO:0000313" key="5">
    <source>
        <dbReference type="EMBL" id="PWV14122.1"/>
    </source>
</evidence>
<dbReference type="VEuPathDB" id="TriTrypDB:TcCLB.506397.10"/>
<comment type="caution">
    <text evidence="5">The sequence shown here is derived from an EMBL/GenBank/DDBJ whole genome shotgun (WGS) entry which is preliminary data.</text>
</comment>
<feature type="compositionally biased region" description="Basic and acidic residues" evidence="2">
    <location>
        <begin position="25"/>
        <end position="34"/>
    </location>
</feature>
<dbReference type="PRINTS" id="PR01803">
    <property type="entry name" value="TCSIALIDASE"/>
</dbReference>
<dbReference type="VEuPathDB" id="TriTrypDB:C4B63_68g103"/>
<evidence type="ECO:0000259" key="3">
    <source>
        <dbReference type="Pfam" id="PF13859"/>
    </source>
</evidence>
<dbReference type="GO" id="GO:0004308">
    <property type="term" value="F:exo-alpha-sialidase activity"/>
    <property type="evidence" value="ECO:0007669"/>
    <property type="project" value="InterPro"/>
</dbReference>
<dbReference type="PANTHER" id="PTHR10628">
    <property type="entry name" value="SIALIDASE"/>
    <property type="match status" value="1"/>
</dbReference>
<dbReference type="InterPro" id="IPR026856">
    <property type="entry name" value="Sialidase_fam"/>
</dbReference>
<dbReference type="GO" id="GO:0016020">
    <property type="term" value="C:membrane"/>
    <property type="evidence" value="ECO:0007669"/>
    <property type="project" value="TreeGrafter"/>
</dbReference>
<keyword evidence="1" id="KW-0677">Repeat</keyword>
<organism evidence="5 6">
    <name type="scientific">Trypanosoma cruzi</name>
    <dbReference type="NCBI Taxonomy" id="5693"/>
    <lineage>
        <taxon>Eukaryota</taxon>
        <taxon>Discoba</taxon>
        <taxon>Euglenozoa</taxon>
        <taxon>Kinetoplastea</taxon>
        <taxon>Metakinetoplastina</taxon>
        <taxon>Trypanosomatida</taxon>
        <taxon>Trypanosomatidae</taxon>
        <taxon>Trypanosoma</taxon>
        <taxon>Schizotrypanum</taxon>
    </lineage>
</organism>
<dbReference type="GO" id="GO:0005737">
    <property type="term" value="C:cytoplasm"/>
    <property type="evidence" value="ECO:0007669"/>
    <property type="project" value="TreeGrafter"/>
</dbReference>
<dbReference type="EMBL" id="PRFC01000038">
    <property type="protein sequence ID" value="PWV14122.1"/>
    <property type="molecule type" value="Genomic_DNA"/>
</dbReference>
<dbReference type="VEuPathDB" id="TriTrypDB:TcCL_Unassigned00730"/>
<dbReference type="InterPro" id="IPR011040">
    <property type="entry name" value="Sialidase"/>
</dbReference>
<dbReference type="VEuPathDB" id="TriTrypDB:ECC02_003246"/>
<protein>
    <submittedName>
        <fullName evidence="5">Putative trans-sialidase, Group II</fullName>
    </submittedName>
</protein>
<dbReference type="VEuPathDB" id="TriTrypDB:TcBrA4_0141640"/>
<dbReference type="VEuPathDB" id="TriTrypDB:TcCLB.506353.10"/>
<dbReference type="VEuPathDB" id="TriTrypDB:C3747_38g390"/>
<dbReference type="VEuPathDB" id="TriTrypDB:TcG_08735"/>
<gene>
    <name evidence="5" type="ORF">C3747_38g390</name>
</gene>
<dbReference type="InterPro" id="IPR013320">
    <property type="entry name" value="ConA-like_dom_sf"/>
</dbReference>
<dbReference type="VEuPathDB" id="TriTrypDB:TcG_09559"/>
<dbReference type="VEuPathDB" id="TriTrypDB:BCY84_02785"/>
<feature type="domain" description="Sialidase" evidence="3">
    <location>
        <begin position="126"/>
        <end position="461"/>
    </location>
</feature>
<dbReference type="Gene3D" id="2.120.10.10">
    <property type="match status" value="1"/>
</dbReference>
<dbReference type="VEuPathDB" id="TriTrypDB:TcCLB.506331.90"/>
<feature type="domain" description="Trans-sialidase C-terminal" evidence="4">
    <location>
        <begin position="508"/>
        <end position="705"/>
    </location>
</feature>
<dbReference type="VEuPathDB" id="TriTrypDB:Tc_MARK_6655"/>
<accession>A0A2V2X0W7</accession>
<dbReference type="PANTHER" id="PTHR10628:SF30">
    <property type="entry name" value="EXO-ALPHA-SIALIDASE"/>
    <property type="match status" value="1"/>
</dbReference>
<dbReference type="VEuPathDB" id="TriTrypDB:TCSYLVIO_004245"/>
<dbReference type="GO" id="GO:0006689">
    <property type="term" value="P:ganglioside catabolic process"/>
    <property type="evidence" value="ECO:0007669"/>
    <property type="project" value="TreeGrafter"/>
</dbReference>
<dbReference type="Gene3D" id="2.60.120.200">
    <property type="match status" value="1"/>
</dbReference>
<dbReference type="InterPro" id="IPR008377">
    <property type="entry name" value="Sialidase_trypan"/>
</dbReference>